<dbReference type="SUPFAM" id="SSF51905">
    <property type="entry name" value="FAD/NAD(P)-binding domain"/>
    <property type="match status" value="1"/>
</dbReference>
<proteinExistence type="predicted"/>
<evidence type="ECO:0000313" key="3">
    <source>
        <dbReference type="EMBL" id="NIA71412.1"/>
    </source>
</evidence>
<dbReference type="PANTHER" id="PTHR13847:SF287">
    <property type="entry name" value="FAD-DEPENDENT OXIDOREDUCTASE DOMAIN-CONTAINING PROTEIN 1"/>
    <property type="match status" value="1"/>
</dbReference>
<evidence type="ECO:0000259" key="2">
    <source>
        <dbReference type="Pfam" id="PF01266"/>
    </source>
</evidence>
<dbReference type="AlphaFoldDB" id="A0A967KC14"/>
<gene>
    <name evidence="3" type="ORF">HBA54_22715</name>
</gene>
<dbReference type="InterPro" id="IPR036188">
    <property type="entry name" value="FAD/NAD-bd_sf"/>
</dbReference>
<comment type="caution">
    <text evidence="3">The sequence shown here is derived from an EMBL/GenBank/DDBJ whole genome shotgun (WGS) entry which is preliminary data.</text>
</comment>
<feature type="domain" description="FAD dependent oxidoreductase" evidence="2">
    <location>
        <begin position="7"/>
        <end position="351"/>
    </location>
</feature>
<dbReference type="Pfam" id="PF01266">
    <property type="entry name" value="DAO"/>
    <property type="match status" value="1"/>
</dbReference>
<dbReference type="GO" id="GO:0016491">
    <property type="term" value="F:oxidoreductase activity"/>
    <property type="evidence" value="ECO:0007669"/>
    <property type="project" value="UniProtKB-KW"/>
</dbReference>
<dbReference type="Gene3D" id="3.30.9.10">
    <property type="entry name" value="D-Amino Acid Oxidase, subunit A, domain 2"/>
    <property type="match status" value="1"/>
</dbReference>
<dbReference type="EMBL" id="JAAQPH010000022">
    <property type="protein sequence ID" value="NIA71412.1"/>
    <property type="molecule type" value="Genomic_DNA"/>
</dbReference>
<sequence length="376" mass="39697">MIASVYDAVVIGGGLHGLSAALHLARGGARVTLLERSWLGRHASGASAAGVRTLGRDFAEVPLALEAMTMWHEISALVGDDCGFHAHGQVRVAENRAELQVLEQRHSALRSLGYDHEEIVDARELKRLLPHVAPHCIGAAVARDNGAADPHRTLRAFRRAAEAAGVTLRENCGVEAIERAGECWRLRTACGVFEAPNLVNAAGAWAGEVAALVGDRIPLGTKASMMIVTERMNPLVKPVVSSVGRPLSLKQTDQGTLLIGGGVQGRFDLKKEEATVDFAALSKAARTVSELFPVVRDVRIVRAWAGLEAKTVDLLPVIGLSPNAPGVAHAFGFSGHGFQLVPVVGAAIAELVLHGGTNRPIAAFDARRLMAKEAAA</sequence>
<dbReference type="GO" id="GO:0005737">
    <property type="term" value="C:cytoplasm"/>
    <property type="evidence" value="ECO:0007669"/>
    <property type="project" value="TreeGrafter"/>
</dbReference>
<dbReference type="PANTHER" id="PTHR13847">
    <property type="entry name" value="SARCOSINE DEHYDROGENASE-RELATED"/>
    <property type="match status" value="1"/>
</dbReference>
<keyword evidence="1" id="KW-0560">Oxidoreductase</keyword>
<name>A0A967KC14_9PROT</name>
<accession>A0A967KC14</accession>
<organism evidence="3 4">
    <name type="scientific">Pelagibius litoralis</name>
    <dbReference type="NCBI Taxonomy" id="374515"/>
    <lineage>
        <taxon>Bacteria</taxon>
        <taxon>Pseudomonadati</taxon>
        <taxon>Pseudomonadota</taxon>
        <taxon>Alphaproteobacteria</taxon>
        <taxon>Rhodospirillales</taxon>
        <taxon>Rhodovibrionaceae</taxon>
        <taxon>Pelagibius</taxon>
    </lineage>
</organism>
<dbReference type="Proteomes" id="UP000761264">
    <property type="component" value="Unassembled WGS sequence"/>
</dbReference>
<protein>
    <submittedName>
        <fullName evidence="3">FAD-binding oxidoreductase</fullName>
    </submittedName>
</protein>
<keyword evidence="4" id="KW-1185">Reference proteome</keyword>
<evidence type="ECO:0000256" key="1">
    <source>
        <dbReference type="ARBA" id="ARBA00023002"/>
    </source>
</evidence>
<evidence type="ECO:0000313" key="4">
    <source>
        <dbReference type="Proteomes" id="UP000761264"/>
    </source>
</evidence>
<dbReference type="InterPro" id="IPR006076">
    <property type="entry name" value="FAD-dep_OxRdtase"/>
</dbReference>
<reference evidence="3" key="1">
    <citation type="submission" date="2020-03" db="EMBL/GenBank/DDBJ databases">
        <title>Genome of Pelagibius litoralis DSM 21314T.</title>
        <authorList>
            <person name="Wang G."/>
        </authorList>
    </citation>
    <scope>NUCLEOTIDE SEQUENCE</scope>
    <source>
        <strain evidence="3">DSM 21314</strain>
    </source>
</reference>
<dbReference type="Gene3D" id="3.50.50.60">
    <property type="entry name" value="FAD/NAD(P)-binding domain"/>
    <property type="match status" value="1"/>
</dbReference>
<dbReference type="RefSeq" id="WP_167229025.1">
    <property type="nucleotide sequence ID" value="NZ_JAAQPH010000022.1"/>
</dbReference>